<feature type="transmembrane region" description="Helical" evidence="1">
    <location>
        <begin position="180"/>
        <end position="198"/>
    </location>
</feature>
<organism evidence="2 3">
    <name type="scientific">Tissierella carlieri</name>
    <dbReference type="NCBI Taxonomy" id="689904"/>
    <lineage>
        <taxon>Bacteria</taxon>
        <taxon>Bacillati</taxon>
        <taxon>Bacillota</taxon>
        <taxon>Tissierellia</taxon>
        <taxon>Tissierellales</taxon>
        <taxon>Tissierellaceae</taxon>
        <taxon>Tissierella</taxon>
    </lineage>
</organism>
<dbReference type="Proteomes" id="UP001524478">
    <property type="component" value="Unassembled WGS sequence"/>
</dbReference>
<dbReference type="RefSeq" id="WP_256312030.1">
    <property type="nucleotide sequence ID" value="NZ_JANGAC010000011.1"/>
</dbReference>
<keyword evidence="1" id="KW-1133">Transmembrane helix</keyword>
<proteinExistence type="predicted"/>
<feature type="transmembrane region" description="Helical" evidence="1">
    <location>
        <begin position="288"/>
        <end position="306"/>
    </location>
</feature>
<keyword evidence="3" id="KW-1185">Reference proteome</keyword>
<feature type="transmembrane region" description="Helical" evidence="1">
    <location>
        <begin position="343"/>
        <end position="361"/>
    </location>
</feature>
<feature type="transmembrane region" description="Helical" evidence="1">
    <location>
        <begin position="21"/>
        <end position="38"/>
    </location>
</feature>
<feature type="transmembrane region" description="Helical" evidence="1">
    <location>
        <begin position="113"/>
        <end position="131"/>
    </location>
</feature>
<feature type="transmembrane region" description="Helical" evidence="1">
    <location>
        <begin position="50"/>
        <end position="72"/>
    </location>
</feature>
<name>A0ABT1SCR3_9FIRM</name>
<evidence type="ECO:0000313" key="2">
    <source>
        <dbReference type="EMBL" id="MCQ4924253.1"/>
    </source>
</evidence>
<gene>
    <name evidence="2" type="ORF">NE686_14215</name>
</gene>
<feature type="transmembrane region" description="Helical" evidence="1">
    <location>
        <begin position="318"/>
        <end position="336"/>
    </location>
</feature>
<comment type="caution">
    <text evidence="2">The sequence shown here is derived from an EMBL/GenBank/DDBJ whole genome shotgun (WGS) entry which is preliminary data.</text>
</comment>
<protein>
    <submittedName>
        <fullName evidence="2">DUF4153 domain-containing protein</fullName>
    </submittedName>
</protein>
<feature type="transmembrane region" description="Helical" evidence="1">
    <location>
        <begin position="219"/>
        <end position="239"/>
    </location>
</feature>
<feature type="transmembrane region" description="Helical" evidence="1">
    <location>
        <begin position="84"/>
        <end position="101"/>
    </location>
</feature>
<dbReference type="InterPro" id="IPR025291">
    <property type="entry name" value="DUF4153"/>
</dbReference>
<keyword evidence="1" id="KW-0812">Transmembrane</keyword>
<accession>A0ABT1SCR3</accession>
<dbReference type="EMBL" id="JANGAC010000011">
    <property type="protein sequence ID" value="MCQ4924253.1"/>
    <property type="molecule type" value="Genomic_DNA"/>
</dbReference>
<feature type="transmembrane region" description="Helical" evidence="1">
    <location>
        <begin position="143"/>
        <end position="168"/>
    </location>
</feature>
<sequence length="588" mass="68813">MKSFDRVKSTLISIRKSIKRFPITVALSTVLTVLLIYMNESHLTGDDREILEKINLVVGLGIPLSLCIGLLIERFFGKKKIISILLYSIGAGILILYYFVFIKDYRMVSMSRYLATMLFLILASLYIPRIGKKNDYEYYVMDIWSSFALTFVYSFVLYFGIVAIFFTIDQLFDANIKGEFYYYMFLIVSLIFAVSLFLSKLPSVDEEYHMIEYTKSLKILLVYIVIPLLTVYTAILYVYFGKILLTKEWPRGLVSHLVLWYSTLSVGVIFLITPILEENKAAKLFKVLFPKIILPVLFMMFMSIYQRIAQYGITENRYYVVVLGLWVLGIMLYFSFKKPLRNIVIPISLSFIIFNSVYGPISSFAISKFSQNKRIESLLDRNNMLSNGEIIRNSEIALEDKREISNIISYFHSNHKLKDIKVLPKDFDLDKMETVMGFKYEPYYSFPYEQNRYFYYGTHNAEDAVDIKGYDYYIHMNSWNENKREVAGLILQYDRLRNALIISKDDRIILEQDMVEFVRDIYEKQEAKVPDENKNMMNYEDMSYGVAVRSDIDNIDIKFIFNEVNGRVDANNNIIIESIDFILLISNK</sequence>
<dbReference type="Pfam" id="PF13687">
    <property type="entry name" value="DUF4153"/>
    <property type="match status" value="1"/>
</dbReference>
<reference evidence="2 3" key="1">
    <citation type="submission" date="2022-06" db="EMBL/GenBank/DDBJ databases">
        <title>Isolation of gut microbiota from human fecal samples.</title>
        <authorList>
            <person name="Pamer E.G."/>
            <person name="Barat B."/>
            <person name="Waligurski E."/>
            <person name="Medina S."/>
            <person name="Paddock L."/>
            <person name="Mostad J."/>
        </authorList>
    </citation>
    <scope>NUCLEOTIDE SEQUENCE [LARGE SCALE GENOMIC DNA]</scope>
    <source>
        <strain evidence="2 3">DFI.7.95</strain>
    </source>
</reference>
<keyword evidence="1" id="KW-0472">Membrane</keyword>
<feature type="transmembrane region" description="Helical" evidence="1">
    <location>
        <begin position="259"/>
        <end position="276"/>
    </location>
</feature>
<evidence type="ECO:0000256" key="1">
    <source>
        <dbReference type="SAM" id="Phobius"/>
    </source>
</evidence>
<evidence type="ECO:0000313" key="3">
    <source>
        <dbReference type="Proteomes" id="UP001524478"/>
    </source>
</evidence>